<accession>A0ABN2Q2P9</accession>
<proteinExistence type="predicted"/>
<keyword evidence="2" id="KW-0677">Repeat</keyword>
<evidence type="ECO:0000256" key="1">
    <source>
        <dbReference type="ARBA" id="ARBA00022729"/>
    </source>
</evidence>
<dbReference type="InterPro" id="IPR005492">
    <property type="entry name" value="EPTP"/>
</dbReference>
<protein>
    <submittedName>
        <fullName evidence="3">Uncharacterized protein</fullName>
    </submittedName>
</protein>
<keyword evidence="4" id="KW-1185">Reference proteome</keyword>
<dbReference type="Pfam" id="PF03736">
    <property type="entry name" value="EPTP"/>
    <property type="match status" value="2"/>
</dbReference>
<dbReference type="InterPro" id="IPR009039">
    <property type="entry name" value="EAR"/>
</dbReference>
<reference evidence="3 4" key="1">
    <citation type="journal article" date="2019" name="Int. J. Syst. Evol. Microbiol.">
        <title>The Global Catalogue of Microorganisms (GCM) 10K type strain sequencing project: providing services to taxonomists for standard genome sequencing and annotation.</title>
        <authorList>
            <consortium name="The Broad Institute Genomics Platform"/>
            <consortium name="The Broad Institute Genome Sequencing Center for Infectious Disease"/>
            <person name="Wu L."/>
            <person name="Ma J."/>
        </authorList>
    </citation>
    <scope>NUCLEOTIDE SEQUENCE [LARGE SCALE GENOMIC DNA]</scope>
    <source>
        <strain evidence="3 4">JCM 14901</strain>
    </source>
</reference>
<evidence type="ECO:0000256" key="2">
    <source>
        <dbReference type="ARBA" id="ARBA00022737"/>
    </source>
</evidence>
<evidence type="ECO:0000313" key="3">
    <source>
        <dbReference type="EMBL" id="GAA1942279.1"/>
    </source>
</evidence>
<gene>
    <name evidence="3" type="ORF">GCM10009776_00070</name>
</gene>
<dbReference type="RefSeq" id="WP_344089885.1">
    <property type="nucleotide sequence ID" value="NZ_BAAAOG010000001.1"/>
</dbReference>
<keyword evidence="1" id="KW-0732">Signal</keyword>
<comment type="caution">
    <text evidence="3">The sequence shown here is derived from an EMBL/GenBank/DDBJ whole genome shotgun (WGS) entry which is preliminary data.</text>
</comment>
<dbReference type="PROSITE" id="PS50912">
    <property type="entry name" value="EAR"/>
    <property type="match status" value="3"/>
</dbReference>
<sequence>MPGPILTEVQRLASTGARAVAPFVLGDTRWVAVPQLAVDSPGSPPGINGGSSDAEVLLFRDGPHGFALAGSLPVGGGEDVEVFRIDRRVFAAVASIRTGSGPYDYATVSPIFEYVESGFRLFQELNTYAAKQLRHFRIGRTHYLGIAQNLPPETRPSAILRWDGSRFAPFQELESIAGYGIEVFEISGTVFLAHADHLTPSRLYRFDGERFVEHQELVSTGGRAFLLLTEGRDVHLAVGRIDSHSVLLRWQDGRFSSPIPIPGGPGGRAFARLVTDRAVYVVRVDFIHGSPADPQPDLRSHVYRFKGGELREVAGFRTSGGTDVAVLPGGGREFAVSNGLAAAPVPGRTFAADTVIYRLDDDVREEAG</sequence>
<dbReference type="Proteomes" id="UP001499933">
    <property type="component" value="Unassembled WGS sequence"/>
</dbReference>
<dbReference type="EMBL" id="BAAAOG010000001">
    <property type="protein sequence ID" value="GAA1942279.1"/>
    <property type="molecule type" value="Genomic_DNA"/>
</dbReference>
<organism evidence="3 4">
    <name type="scientific">Microbacterium deminutum</name>
    <dbReference type="NCBI Taxonomy" id="344164"/>
    <lineage>
        <taxon>Bacteria</taxon>
        <taxon>Bacillati</taxon>
        <taxon>Actinomycetota</taxon>
        <taxon>Actinomycetes</taxon>
        <taxon>Micrococcales</taxon>
        <taxon>Microbacteriaceae</taxon>
        <taxon>Microbacterium</taxon>
    </lineage>
</organism>
<evidence type="ECO:0000313" key="4">
    <source>
        <dbReference type="Proteomes" id="UP001499933"/>
    </source>
</evidence>
<name>A0ABN2Q2P9_9MICO</name>